<evidence type="ECO:0000256" key="5">
    <source>
        <dbReference type="ARBA" id="ARBA00023136"/>
    </source>
</evidence>
<keyword evidence="7" id="KW-0449">Lipoprotein</keyword>
<dbReference type="InterPro" id="IPR057336">
    <property type="entry name" value="GerAC_N"/>
</dbReference>
<dbReference type="NCBIfam" id="TIGR02887">
    <property type="entry name" value="spore_ger_x_C"/>
    <property type="match status" value="1"/>
</dbReference>
<evidence type="ECO:0000259" key="8">
    <source>
        <dbReference type="Pfam" id="PF05504"/>
    </source>
</evidence>
<dbReference type="InterPro" id="IPR038501">
    <property type="entry name" value="Spore_GerAC_C_sf"/>
</dbReference>
<accession>A0A8J3E117</accession>
<dbReference type="PROSITE" id="PS51257">
    <property type="entry name" value="PROKAR_LIPOPROTEIN"/>
    <property type="match status" value="1"/>
</dbReference>
<keyword evidence="4" id="KW-0732">Signal</keyword>
<evidence type="ECO:0000313" key="10">
    <source>
        <dbReference type="EMBL" id="GGE52709.1"/>
    </source>
</evidence>
<dbReference type="GO" id="GO:0009847">
    <property type="term" value="P:spore germination"/>
    <property type="evidence" value="ECO:0007669"/>
    <property type="project" value="InterPro"/>
</dbReference>
<keyword evidence="3" id="KW-0309">Germination</keyword>
<dbReference type="Gene3D" id="6.20.190.10">
    <property type="entry name" value="Nutrient germinant receptor protein C, domain 1"/>
    <property type="match status" value="1"/>
</dbReference>
<evidence type="ECO:0000256" key="3">
    <source>
        <dbReference type="ARBA" id="ARBA00022544"/>
    </source>
</evidence>
<dbReference type="Gene3D" id="3.30.300.210">
    <property type="entry name" value="Nutrient germinant receptor protein C, domain 3"/>
    <property type="match status" value="1"/>
</dbReference>
<dbReference type="InterPro" id="IPR046953">
    <property type="entry name" value="Spore_GerAC-like_C"/>
</dbReference>
<organism evidence="10 11">
    <name type="scientific">Pullulanibacillus camelliae</name>
    <dbReference type="NCBI Taxonomy" id="1707096"/>
    <lineage>
        <taxon>Bacteria</taxon>
        <taxon>Bacillati</taxon>
        <taxon>Bacillota</taxon>
        <taxon>Bacilli</taxon>
        <taxon>Bacillales</taxon>
        <taxon>Sporolactobacillaceae</taxon>
        <taxon>Pullulanibacillus</taxon>
    </lineage>
</organism>
<protein>
    <recommendedName>
        <fullName evidence="12">Ger(X)C family spore germination protein</fullName>
    </recommendedName>
</protein>
<name>A0A8J3E117_9BACL</name>
<dbReference type="Pfam" id="PF25198">
    <property type="entry name" value="Spore_GerAC_N"/>
    <property type="match status" value="1"/>
</dbReference>
<keyword evidence="6" id="KW-0564">Palmitate</keyword>
<dbReference type="RefSeq" id="WP_188697346.1">
    <property type="nucleotide sequence ID" value="NZ_BMIR01000021.1"/>
</dbReference>
<evidence type="ECO:0000256" key="1">
    <source>
        <dbReference type="ARBA" id="ARBA00004635"/>
    </source>
</evidence>
<dbReference type="Proteomes" id="UP000628775">
    <property type="component" value="Unassembled WGS sequence"/>
</dbReference>
<dbReference type="PANTHER" id="PTHR35789">
    <property type="entry name" value="SPORE GERMINATION PROTEIN B3"/>
    <property type="match status" value="1"/>
</dbReference>
<evidence type="ECO:0000256" key="7">
    <source>
        <dbReference type="ARBA" id="ARBA00023288"/>
    </source>
</evidence>
<feature type="domain" description="Spore germination protein N-terminal" evidence="9">
    <location>
        <begin position="22"/>
        <end position="193"/>
    </location>
</feature>
<dbReference type="Pfam" id="PF05504">
    <property type="entry name" value="Spore_GerAC"/>
    <property type="match status" value="1"/>
</dbReference>
<keyword evidence="11" id="KW-1185">Reference proteome</keyword>
<evidence type="ECO:0000256" key="2">
    <source>
        <dbReference type="ARBA" id="ARBA00007886"/>
    </source>
</evidence>
<evidence type="ECO:0000259" key="9">
    <source>
        <dbReference type="Pfam" id="PF25198"/>
    </source>
</evidence>
<evidence type="ECO:0000313" key="11">
    <source>
        <dbReference type="Proteomes" id="UP000628775"/>
    </source>
</evidence>
<dbReference type="AlphaFoldDB" id="A0A8J3E117"/>
<sequence>MQKYIRWFTSFCLLGLLAGCWDQTEIDQLAIISAVGIDLTADNKIKLSAEIAVPKNASAGQESSAGGQSGGSQKMVRSAIGEDFNDALNHLQSVVPRRLFWGQVNILVIGDKLAKAGMLNQLSFFSGQKEARLTLYPFITKGDAVDILVKTFPLETDLSDLMSNQSKIQFKRRITFNKMLQNFNSVSEAMSLPWVLYDKKNGVPYIGGRAIFKNGKFIGAANMRETEGIAWVRNEIKHKVTSVKVDHGKGAGLNLTYSKTTLRPKIAGDQWEMHIDVQGEEDIIESSLGKEIMEPKTIDRIQKKAVMQIKSNIDEVMKKAQNQWSADIFGFDEVYYRKYPNLWETHKKNWNTIFPHIKVFINVDLKVYQRGLELTAN</sequence>
<comment type="similarity">
    <text evidence="2">Belongs to the GerABKC lipoprotein family.</text>
</comment>
<keyword evidence="5" id="KW-0472">Membrane</keyword>
<evidence type="ECO:0008006" key="12">
    <source>
        <dbReference type="Google" id="ProtNLM"/>
    </source>
</evidence>
<reference evidence="10" key="1">
    <citation type="journal article" date="2014" name="Int. J. Syst. Evol. Microbiol.">
        <title>Complete genome sequence of Corynebacterium casei LMG S-19264T (=DSM 44701T), isolated from a smear-ripened cheese.</title>
        <authorList>
            <consortium name="US DOE Joint Genome Institute (JGI-PGF)"/>
            <person name="Walter F."/>
            <person name="Albersmeier A."/>
            <person name="Kalinowski J."/>
            <person name="Ruckert C."/>
        </authorList>
    </citation>
    <scope>NUCLEOTIDE SEQUENCE</scope>
    <source>
        <strain evidence="10">CGMCC 1.15371</strain>
    </source>
</reference>
<dbReference type="GO" id="GO:0016020">
    <property type="term" value="C:membrane"/>
    <property type="evidence" value="ECO:0007669"/>
    <property type="project" value="UniProtKB-SubCell"/>
</dbReference>
<reference evidence="10" key="2">
    <citation type="submission" date="2020-09" db="EMBL/GenBank/DDBJ databases">
        <authorList>
            <person name="Sun Q."/>
            <person name="Zhou Y."/>
        </authorList>
    </citation>
    <scope>NUCLEOTIDE SEQUENCE</scope>
    <source>
        <strain evidence="10">CGMCC 1.15371</strain>
    </source>
</reference>
<comment type="caution">
    <text evidence="10">The sequence shown here is derived from an EMBL/GenBank/DDBJ whole genome shotgun (WGS) entry which is preliminary data.</text>
</comment>
<evidence type="ECO:0000256" key="4">
    <source>
        <dbReference type="ARBA" id="ARBA00022729"/>
    </source>
</evidence>
<proteinExistence type="inferred from homology"/>
<dbReference type="InterPro" id="IPR008844">
    <property type="entry name" value="Spore_GerAC-like"/>
</dbReference>
<gene>
    <name evidence="10" type="ORF">GCM10011391_34450</name>
</gene>
<feature type="domain" description="Spore germination GerAC-like C-terminal" evidence="8">
    <location>
        <begin position="208"/>
        <end position="370"/>
    </location>
</feature>
<evidence type="ECO:0000256" key="6">
    <source>
        <dbReference type="ARBA" id="ARBA00023139"/>
    </source>
</evidence>
<comment type="subcellular location">
    <subcellularLocation>
        <location evidence="1">Membrane</location>
        <topology evidence="1">Lipid-anchor</topology>
    </subcellularLocation>
</comment>
<dbReference type="PANTHER" id="PTHR35789:SF1">
    <property type="entry name" value="SPORE GERMINATION PROTEIN B3"/>
    <property type="match status" value="1"/>
</dbReference>
<dbReference type="EMBL" id="BMIR01000021">
    <property type="protein sequence ID" value="GGE52709.1"/>
    <property type="molecule type" value="Genomic_DNA"/>
</dbReference>